<protein>
    <submittedName>
        <fullName evidence="3">GIY-YIG nuclease family protein</fullName>
    </submittedName>
</protein>
<dbReference type="InterPro" id="IPR035901">
    <property type="entry name" value="GIY-YIG_endonuc_sf"/>
</dbReference>
<name>A0ABV7WTU1_9GAMM</name>
<feature type="domain" description="GIY-YIG" evidence="2">
    <location>
        <begin position="5"/>
        <end position="82"/>
    </location>
</feature>
<evidence type="ECO:0000313" key="3">
    <source>
        <dbReference type="EMBL" id="MFC3701734.1"/>
    </source>
</evidence>
<evidence type="ECO:0000256" key="1">
    <source>
        <dbReference type="ARBA" id="ARBA00007435"/>
    </source>
</evidence>
<evidence type="ECO:0000313" key="4">
    <source>
        <dbReference type="Proteomes" id="UP001595710"/>
    </source>
</evidence>
<dbReference type="InterPro" id="IPR000305">
    <property type="entry name" value="GIY-YIG_endonuc"/>
</dbReference>
<reference evidence="4" key="1">
    <citation type="journal article" date="2019" name="Int. J. Syst. Evol. Microbiol.">
        <title>The Global Catalogue of Microorganisms (GCM) 10K type strain sequencing project: providing services to taxonomists for standard genome sequencing and annotation.</title>
        <authorList>
            <consortium name="The Broad Institute Genomics Platform"/>
            <consortium name="The Broad Institute Genome Sequencing Center for Infectious Disease"/>
            <person name="Wu L."/>
            <person name="Ma J."/>
        </authorList>
    </citation>
    <scope>NUCLEOTIDE SEQUENCE [LARGE SCALE GENOMIC DNA]</scope>
    <source>
        <strain evidence="4">CECT 8288</strain>
    </source>
</reference>
<proteinExistence type="inferred from homology"/>
<dbReference type="InterPro" id="IPR050190">
    <property type="entry name" value="UPF0213_domain"/>
</dbReference>
<sequence>MAQESPWWVYFVKCADNSLYTGITTDLNRRVRQHNGELVGGARYTQARRPVELVYAEPCENRSKASAVEYQLRKLPKLKKQALIQTYIREQKE</sequence>
<dbReference type="Gene3D" id="3.40.1440.10">
    <property type="entry name" value="GIY-YIG endonuclease"/>
    <property type="match status" value="1"/>
</dbReference>
<dbReference type="Proteomes" id="UP001595710">
    <property type="component" value="Unassembled WGS sequence"/>
</dbReference>
<accession>A0ABV7WTU1</accession>
<dbReference type="EMBL" id="JBHRYN010000011">
    <property type="protein sequence ID" value="MFC3701734.1"/>
    <property type="molecule type" value="Genomic_DNA"/>
</dbReference>
<dbReference type="PANTHER" id="PTHR34477">
    <property type="entry name" value="UPF0213 PROTEIN YHBQ"/>
    <property type="match status" value="1"/>
</dbReference>
<comment type="similarity">
    <text evidence="1">Belongs to the UPF0213 family.</text>
</comment>
<organism evidence="3 4">
    <name type="scientific">Reinekea marina</name>
    <dbReference type="NCBI Taxonomy" id="1310421"/>
    <lineage>
        <taxon>Bacteria</taxon>
        <taxon>Pseudomonadati</taxon>
        <taxon>Pseudomonadota</taxon>
        <taxon>Gammaproteobacteria</taxon>
        <taxon>Oceanospirillales</taxon>
        <taxon>Saccharospirillaceae</taxon>
        <taxon>Reinekea</taxon>
    </lineage>
</organism>
<keyword evidence="4" id="KW-1185">Reference proteome</keyword>
<dbReference type="CDD" id="cd10456">
    <property type="entry name" value="GIY-YIG_UPF0213"/>
    <property type="match status" value="1"/>
</dbReference>
<gene>
    <name evidence="3" type="ORF">ACFOND_08805</name>
</gene>
<dbReference type="PROSITE" id="PS50164">
    <property type="entry name" value="GIY_YIG"/>
    <property type="match status" value="1"/>
</dbReference>
<dbReference type="PANTHER" id="PTHR34477:SF1">
    <property type="entry name" value="UPF0213 PROTEIN YHBQ"/>
    <property type="match status" value="1"/>
</dbReference>
<comment type="caution">
    <text evidence="3">The sequence shown here is derived from an EMBL/GenBank/DDBJ whole genome shotgun (WGS) entry which is preliminary data.</text>
</comment>
<evidence type="ECO:0000259" key="2">
    <source>
        <dbReference type="PROSITE" id="PS50164"/>
    </source>
</evidence>
<dbReference type="SUPFAM" id="SSF82771">
    <property type="entry name" value="GIY-YIG endonuclease"/>
    <property type="match status" value="1"/>
</dbReference>
<dbReference type="RefSeq" id="WP_377362803.1">
    <property type="nucleotide sequence ID" value="NZ_JBHRYN010000011.1"/>
</dbReference>
<dbReference type="Pfam" id="PF01541">
    <property type="entry name" value="GIY-YIG"/>
    <property type="match status" value="1"/>
</dbReference>